<dbReference type="InterPro" id="IPR002048">
    <property type="entry name" value="EF_hand_dom"/>
</dbReference>
<dbReference type="AlphaFoldDB" id="A0A368H9F9"/>
<dbReference type="SUPFAM" id="SSF47473">
    <property type="entry name" value="EF-hand"/>
    <property type="match status" value="1"/>
</dbReference>
<dbReference type="PROSITE" id="PS50222">
    <property type="entry name" value="EF_HAND_2"/>
    <property type="match status" value="1"/>
</dbReference>
<accession>A0A368H9F9</accession>
<evidence type="ECO:0000313" key="4">
    <source>
        <dbReference type="Proteomes" id="UP000252519"/>
    </source>
</evidence>
<evidence type="ECO:0000259" key="2">
    <source>
        <dbReference type="PROSITE" id="PS50222"/>
    </source>
</evidence>
<keyword evidence="4" id="KW-1185">Reference proteome</keyword>
<keyword evidence="1" id="KW-0106">Calcium</keyword>
<feature type="domain" description="EF-hand" evidence="2">
    <location>
        <begin position="76"/>
        <end position="111"/>
    </location>
</feature>
<protein>
    <recommendedName>
        <fullName evidence="2">EF-hand domain-containing protein</fullName>
    </recommendedName>
</protein>
<proteinExistence type="predicted"/>
<dbReference type="PROSITE" id="PS00018">
    <property type="entry name" value="EF_HAND_1"/>
    <property type="match status" value="1"/>
</dbReference>
<comment type="caution">
    <text evidence="3">The sequence shown here is derived from an EMBL/GenBank/DDBJ whole genome shotgun (WGS) entry which is preliminary data.</text>
</comment>
<dbReference type="Gene3D" id="1.10.238.10">
    <property type="entry name" value="EF-hand"/>
    <property type="match status" value="1"/>
</dbReference>
<sequence length="117" mass="13086">MGPNHFVNEVFGVVTDPKGNTVAVTSRLQDDQYQTDEFQLESGSTFLVMGLGTNTRSASREKNRVELTTQDRLSKRFKMTLMNVFDMFDFDCDGLLSRSEYAAFAVATADTPPDDEV</sequence>
<gene>
    <name evidence="3" type="ORF">ANCCAN_02025</name>
</gene>
<dbReference type="GO" id="GO:0005509">
    <property type="term" value="F:calcium ion binding"/>
    <property type="evidence" value="ECO:0007669"/>
    <property type="project" value="InterPro"/>
</dbReference>
<dbReference type="InterPro" id="IPR011992">
    <property type="entry name" value="EF-hand-dom_pair"/>
</dbReference>
<evidence type="ECO:0000256" key="1">
    <source>
        <dbReference type="ARBA" id="ARBA00022837"/>
    </source>
</evidence>
<evidence type="ECO:0000313" key="3">
    <source>
        <dbReference type="EMBL" id="RCN51937.1"/>
    </source>
</evidence>
<name>A0A368H9F9_ANCCA</name>
<dbReference type="Proteomes" id="UP000252519">
    <property type="component" value="Unassembled WGS sequence"/>
</dbReference>
<reference evidence="3 4" key="1">
    <citation type="submission" date="2014-10" db="EMBL/GenBank/DDBJ databases">
        <title>Draft genome of the hookworm Ancylostoma caninum.</title>
        <authorList>
            <person name="Mitreva M."/>
        </authorList>
    </citation>
    <scope>NUCLEOTIDE SEQUENCE [LARGE SCALE GENOMIC DNA]</scope>
    <source>
        <strain evidence="3 4">Baltimore</strain>
    </source>
</reference>
<dbReference type="EMBL" id="JOJR01000010">
    <property type="protein sequence ID" value="RCN51937.1"/>
    <property type="molecule type" value="Genomic_DNA"/>
</dbReference>
<dbReference type="InterPro" id="IPR018247">
    <property type="entry name" value="EF_Hand_1_Ca_BS"/>
</dbReference>
<organism evidence="3 4">
    <name type="scientific">Ancylostoma caninum</name>
    <name type="common">Dog hookworm</name>
    <dbReference type="NCBI Taxonomy" id="29170"/>
    <lineage>
        <taxon>Eukaryota</taxon>
        <taxon>Metazoa</taxon>
        <taxon>Ecdysozoa</taxon>
        <taxon>Nematoda</taxon>
        <taxon>Chromadorea</taxon>
        <taxon>Rhabditida</taxon>
        <taxon>Rhabditina</taxon>
        <taxon>Rhabditomorpha</taxon>
        <taxon>Strongyloidea</taxon>
        <taxon>Ancylostomatidae</taxon>
        <taxon>Ancylostomatinae</taxon>
        <taxon>Ancylostoma</taxon>
    </lineage>
</organism>
<dbReference type="OrthoDB" id="26525at2759"/>